<evidence type="ECO:0000313" key="6">
    <source>
        <dbReference type="Proteomes" id="UP001321908"/>
    </source>
</evidence>
<reference evidence="4 6" key="2">
    <citation type="submission" date="2023-11" db="EMBL/GenBank/DDBJ databases">
        <title>MicrobeMod: A computational toolkit for identifying prokaryotic methylation and restriction-modification with nanopore sequencing.</title>
        <authorList>
            <person name="Crits-Christoph A."/>
            <person name="Kang S.C."/>
            <person name="Lee H."/>
            <person name="Ostrov N."/>
        </authorList>
    </citation>
    <scope>NUCLEOTIDE SEQUENCE [LARGE SCALE GENOMIC DNA]</scope>
    <source>
        <strain evidence="4 6">ATCC 43984</strain>
    </source>
</reference>
<accession>A0A285VMH9</accession>
<dbReference type="EMBL" id="OBQJ01000005">
    <property type="protein sequence ID" value="SOC55282.1"/>
    <property type="molecule type" value="Genomic_DNA"/>
</dbReference>
<feature type="compositionally biased region" description="Low complexity" evidence="1">
    <location>
        <begin position="110"/>
        <end position="123"/>
    </location>
</feature>
<proteinExistence type="predicted"/>
<keyword evidence="2" id="KW-0732">Signal</keyword>
<evidence type="ECO:0000313" key="3">
    <source>
        <dbReference type="EMBL" id="SOC55282.1"/>
    </source>
</evidence>
<dbReference type="Proteomes" id="UP000219023">
    <property type="component" value="Unassembled WGS sequence"/>
</dbReference>
<feature type="chain" id="PRO_5013261771" evidence="2">
    <location>
        <begin position="24"/>
        <end position="145"/>
    </location>
</feature>
<protein>
    <submittedName>
        <fullName evidence="4">DUF1161 domain-containing protein</fullName>
    </submittedName>
</protein>
<dbReference type="InterPro" id="IPR010595">
    <property type="entry name" value="DUF1161"/>
</dbReference>
<organism evidence="3 5">
    <name type="scientific">Chromohalobacter canadensis</name>
    <dbReference type="NCBI Taxonomy" id="141389"/>
    <lineage>
        <taxon>Bacteria</taxon>
        <taxon>Pseudomonadati</taxon>
        <taxon>Pseudomonadota</taxon>
        <taxon>Gammaproteobacteria</taxon>
        <taxon>Oceanospirillales</taxon>
        <taxon>Halomonadaceae</taxon>
        <taxon>Chromohalobacter</taxon>
    </lineage>
</organism>
<keyword evidence="6" id="KW-1185">Reference proteome</keyword>
<evidence type="ECO:0000313" key="4">
    <source>
        <dbReference type="EMBL" id="WQH09369.1"/>
    </source>
</evidence>
<dbReference type="OrthoDB" id="9152878at2"/>
<evidence type="ECO:0000256" key="1">
    <source>
        <dbReference type="SAM" id="MobiDB-lite"/>
    </source>
</evidence>
<feature type="signal peptide" evidence="2">
    <location>
        <begin position="1"/>
        <end position="23"/>
    </location>
</feature>
<feature type="compositionally biased region" description="Acidic residues" evidence="1">
    <location>
        <begin position="133"/>
        <end position="145"/>
    </location>
</feature>
<evidence type="ECO:0000256" key="2">
    <source>
        <dbReference type="SAM" id="SignalP"/>
    </source>
</evidence>
<reference evidence="3 5" key="1">
    <citation type="submission" date="2017-08" db="EMBL/GenBank/DDBJ databases">
        <authorList>
            <person name="de Groot N.N."/>
        </authorList>
    </citation>
    <scope>NUCLEOTIDE SEQUENCE [LARGE SCALE GENOMIC DNA]</scope>
    <source>
        <strain evidence="3 5">USBA 855</strain>
    </source>
</reference>
<dbReference type="EMBL" id="CP140151">
    <property type="protein sequence ID" value="WQH09369.1"/>
    <property type="molecule type" value="Genomic_DNA"/>
</dbReference>
<dbReference type="Pfam" id="PF06649">
    <property type="entry name" value="DUF1161"/>
    <property type="match status" value="1"/>
</dbReference>
<dbReference type="AlphaFoldDB" id="A0A285VMH9"/>
<name>A0A285VMH9_9GAMM</name>
<evidence type="ECO:0000313" key="5">
    <source>
        <dbReference type="Proteomes" id="UP000219023"/>
    </source>
</evidence>
<sequence>MMNHWWVKGLALGMMALPIIASAQEEPHDDGGDDVSGVMACDVLQDEIEAKIRANGVEDFALDIISSERVDEEGVREDDALAGGEVVGSCNGGTRKVIYRRGSQGSGAMSSSDASLPPSDASAEPGRNTTDETLSEDSESEEAGH</sequence>
<dbReference type="Proteomes" id="UP001321908">
    <property type="component" value="Chromosome"/>
</dbReference>
<gene>
    <name evidence="3" type="ORF">SAMN05421509_10559</name>
    <name evidence="4" type="ORF">SR908_01525</name>
</gene>
<feature type="region of interest" description="Disordered" evidence="1">
    <location>
        <begin position="101"/>
        <end position="145"/>
    </location>
</feature>
<dbReference type="RefSeq" id="WP_097022920.1">
    <property type="nucleotide sequence ID" value="NZ_CP140151.1"/>
</dbReference>